<dbReference type="Proteomes" id="UP000265520">
    <property type="component" value="Unassembled WGS sequence"/>
</dbReference>
<proteinExistence type="predicted"/>
<sequence>TVCQDRVKLGTAATVASDEKNITSWDCHGRVRIDTAVMDFRLVIFGFFFLLNAKCNGSFCLNARNYDPSAHFWLSLH</sequence>
<accession>A0A392MEG9</accession>
<comment type="caution">
    <text evidence="1">The sequence shown here is derived from an EMBL/GenBank/DDBJ whole genome shotgun (WGS) entry which is preliminary data.</text>
</comment>
<feature type="non-terminal residue" evidence="1">
    <location>
        <position position="1"/>
    </location>
</feature>
<dbReference type="AlphaFoldDB" id="A0A392MEG9"/>
<evidence type="ECO:0000313" key="1">
    <source>
        <dbReference type="EMBL" id="MCH84674.1"/>
    </source>
</evidence>
<gene>
    <name evidence="1" type="ORF">A2U01_0005509</name>
</gene>
<organism evidence="1 2">
    <name type="scientific">Trifolium medium</name>
    <dbReference type="NCBI Taxonomy" id="97028"/>
    <lineage>
        <taxon>Eukaryota</taxon>
        <taxon>Viridiplantae</taxon>
        <taxon>Streptophyta</taxon>
        <taxon>Embryophyta</taxon>
        <taxon>Tracheophyta</taxon>
        <taxon>Spermatophyta</taxon>
        <taxon>Magnoliopsida</taxon>
        <taxon>eudicotyledons</taxon>
        <taxon>Gunneridae</taxon>
        <taxon>Pentapetalae</taxon>
        <taxon>rosids</taxon>
        <taxon>fabids</taxon>
        <taxon>Fabales</taxon>
        <taxon>Fabaceae</taxon>
        <taxon>Papilionoideae</taxon>
        <taxon>50 kb inversion clade</taxon>
        <taxon>NPAAA clade</taxon>
        <taxon>Hologalegina</taxon>
        <taxon>IRL clade</taxon>
        <taxon>Trifolieae</taxon>
        <taxon>Trifolium</taxon>
    </lineage>
</organism>
<keyword evidence="2" id="KW-1185">Reference proteome</keyword>
<evidence type="ECO:0000313" key="2">
    <source>
        <dbReference type="Proteomes" id="UP000265520"/>
    </source>
</evidence>
<reference evidence="1 2" key="1">
    <citation type="journal article" date="2018" name="Front. Plant Sci.">
        <title>Red Clover (Trifolium pratense) and Zigzag Clover (T. medium) - A Picture of Genomic Similarities and Differences.</title>
        <authorList>
            <person name="Dluhosova J."/>
            <person name="Istvanek J."/>
            <person name="Nedelnik J."/>
            <person name="Repkova J."/>
        </authorList>
    </citation>
    <scope>NUCLEOTIDE SEQUENCE [LARGE SCALE GENOMIC DNA]</scope>
    <source>
        <strain evidence="2">cv. 10/8</strain>
        <tissue evidence="1">Leaf</tissue>
    </source>
</reference>
<dbReference type="EMBL" id="LXQA010007199">
    <property type="protein sequence ID" value="MCH84674.1"/>
    <property type="molecule type" value="Genomic_DNA"/>
</dbReference>
<protein>
    <submittedName>
        <fullName evidence="1">Uncharacterized protein</fullName>
    </submittedName>
</protein>
<name>A0A392MEG9_9FABA</name>